<dbReference type="PANTHER" id="PTHR11422:SF5">
    <property type="entry name" value="DIVERSE IMMUNOGLOBULIN DOMAIN-CONTAINING PROTEIN 1.1 ISOFORM X1-RELATED"/>
    <property type="match status" value="1"/>
</dbReference>
<keyword evidence="2" id="KW-0812">Transmembrane</keyword>
<dbReference type="GO" id="GO:0042289">
    <property type="term" value="F:MHC class II protein binding"/>
    <property type="evidence" value="ECO:0007669"/>
    <property type="project" value="TreeGrafter"/>
</dbReference>
<dbReference type="AlphaFoldDB" id="A0AAV6GU98"/>
<dbReference type="GO" id="GO:0042110">
    <property type="term" value="P:T cell activation"/>
    <property type="evidence" value="ECO:0007669"/>
    <property type="project" value="TreeGrafter"/>
</dbReference>
<dbReference type="SUPFAM" id="SSF48726">
    <property type="entry name" value="Immunoglobulin"/>
    <property type="match status" value="1"/>
</dbReference>
<evidence type="ECO:0000313" key="5">
    <source>
        <dbReference type="Proteomes" id="UP000823561"/>
    </source>
</evidence>
<evidence type="ECO:0008006" key="6">
    <source>
        <dbReference type="Google" id="ProtNLM"/>
    </source>
</evidence>
<dbReference type="InterPro" id="IPR036179">
    <property type="entry name" value="Ig-like_dom_sf"/>
</dbReference>
<feature type="compositionally biased region" description="Polar residues" evidence="1">
    <location>
        <begin position="259"/>
        <end position="269"/>
    </location>
</feature>
<dbReference type="GO" id="GO:0070374">
    <property type="term" value="P:positive regulation of ERK1 and ERK2 cascade"/>
    <property type="evidence" value="ECO:0007669"/>
    <property type="project" value="TreeGrafter"/>
</dbReference>
<keyword evidence="3" id="KW-0732">Signal</keyword>
<keyword evidence="5" id="KW-1185">Reference proteome</keyword>
<organism evidence="4 5">
    <name type="scientific">Alosa alosa</name>
    <name type="common">allis shad</name>
    <dbReference type="NCBI Taxonomy" id="278164"/>
    <lineage>
        <taxon>Eukaryota</taxon>
        <taxon>Metazoa</taxon>
        <taxon>Chordata</taxon>
        <taxon>Craniata</taxon>
        <taxon>Vertebrata</taxon>
        <taxon>Euteleostomi</taxon>
        <taxon>Actinopterygii</taxon>
        <taxon>Neopterygii</taxon>
        <taxon>Teleostei</taxon>
        <taxon>Clupei</taxon>
        <taxon>Clupeiformes</taxon>
        <taxon>Clupeoidei</taxon>
        <taxon>Clupeidae</taxon>
        <taxon>Alosa</taxon>
    </lineage>
</organism>
<dbReference type="InterPro" id="IPR013783">
    <property type="entry name" value="Ig-like_fold"/>
</dbReference>
<evidence type="ECO:0000256" key="3">
    <source>
        <dbReference type="SAM" id="SignalP"/>
    </source>
</evidence>
<feature type="signal peptide" evidence="3">
    <location>
        <begin position="1"/>
        <end position="23"/>
    </location>
</feature>
<dbReference type="Gene3D" id="2.60.40.10">
    <property type="entry name" value="Immunoglobulins"/>
    <property type="match status" value="1"/>
</dbReference>
<accession>A0AAV6GU98</accession>
<keyword evidence="2" id="KW-0472">Membrane</keyword>
<dbReference type="Proteomes" id="UP000823561">
    <property type="component" value="Chromosome 8"/>
</dbReference>
<evidence type="ECO:0000256" key="1">
    <source>
        <dbReference type="SAM" id="MobiDB-lite"/>
    </source>
</evidence>
<dbReference type="EMBL" id="JADWDJ010000008">
    <property type="protein sequence ID" value="KAG5276967.1"/>
    <property type="molecule type" value="Genomic_DNA"/>
</dbReference>
<dbReference type="GO" id="GO:0045121">
    <property type="term" value="C:membrane raft"/>
    <property type="evidence" value="ECO:0007669"/>
    <property type="project" value="TreeGrafter"/>
</dbReference>
<dbReference type="GO" id="GO:0035723">
    <property type="term" value="P:interleukin-15-mediated signaling pathway"/>
    <property type="evidence" value="ECO:0007669"/>
    <property type="project" value="TreeGrafter"/>
</dbReference>
<dbReference type="GO" id="GO:0009897">
    <property type="term" value="C:external side of plasma membrane"/>
    <property type="evidence" value="ECO:0007669"/>
    <property type="project" value="TreeGrafter"/>
</dbReference>
<name>A0AAV6GU98_9TELE</name>
<dbReference type="GO" id="GO:1990782">
    <property type="term" value="F:protein tyrosine kinase binding"/>
    <property type="evidence" value="ECO:0007669"/>
    <property type="project" value="TreeGrafter"/>
</dbReference>
<evidence type="ECO:0000256" key="2">
    <source>
        <dbReference type="SAM" id="Phobius"/>
    </source>
</evidence>
<feature type="transmembrane region" description="Helical" evidence="2">
    <location>
        <begin position="225"/>
        <end position="249"/>
    </location>
</feature>
<keyword evidence="2" id="KW-1133">Transmembrane helix</keyword>
<protein>
    <recommendedName>
        <fullName evidence="6">Ig-like domain-containing protein</fullName>
    </recommendedName>
</protein>
<feature type="region of interest" description="Disordered" evidence="1">
    <location>
        <begin position="259"/>
        <end position="294"/>
    </location>
</feature>
<gene>
    <name evidence="4" type="ORF">AALO_G00111950</name>
</gene>
<comment type="caution">
    <text evidence="4">The sequence shown here is derived from an EMBL/GenBank/DDBJ whole genome shotgun (WGS) entry which is preliminary data.</text>
</comment>
<proteinExistence type="predicted"/>
<dbReference type="PANTHER" id="PTHR11422">
    <property type="entry name" value="T-CELL SURFACE GLYCOPROTEIN CD4"/>
    <property type="match status" value="1"/>
</dbReference>
<feature type="chain" id="PRO_5043809244" description="Ig-like domain-containing protein" evidence="3">
    <location>
        <begin position="24"/>
        <end position="326"/>
    </location>
</feature>
<sequence length="326" mass="36593">MTAVRLALIVLLLCLTHPQPGKCEVPHIVYSKERDYVKLPCENVIAKDCSATTWLYSTYRTRSTVEVVNRGKIKSDNTNIADRLKLEPDCSLKIINITSQDAREYICRQFLTEDGKQKGEDHLVYLSVLTVSSSIPASEMKADTTVTFYCHLAIHDDSQNNKGDIKLVWTDFDHHQVKDPYNISFTRTLTKEDNNRKLQCKVEWKGELKATVDYIIKGQDGSHPVGLIGAVVGAVAVAVTLCAFLVFLWRRKAKRQTANVRSENVSTNVPKEKTEDERKTSGQSKQAPGDQGVTYAEITITANIRKSSDKLPAQHETEYATVKTKC</sequence>
<reference evidence="4" key="1">
    <citation type="submission" date="2020-10" db="EMBL/GenBank/DDBJ databases">
        <title>Chromosome-scale genome assembly of the Allis shad, Alosa alosa.</title>
        <authorList>
            <person name="Margot Z."/>
            <person name="Christophe K."/>
            <person name="Cabau C."/>
            <person name="Louis A."/>
            <person name="Berthelot C."/>
            <person name="Parey E."/>
            <person name="Roest Crollius H."/>
            <person name="Montfort J."/>
            <person name="Robinson-Rechavi M."/>
            <person name="Bucao C."/>
            <person name="Bouchez O."/>
            <person name="Gislard M."/>
            <person name="Lluch J."/>
            <person name="Milhes M."/>
            <person name="Lampietro C."/>
            <person name="Lopez Roques C."/>
            <person name="Donnadieu C."/>
            <person name="Braasch I."/>
            <person name="Desvignes T."/>
            <person name="Postlethwait J."/>
            <person name="Bobe J."/>
            <person name="Guiguen Y."/>
        </authorList>
    </citation>
    <scope>NUCLEOTIDE SEQUENCE</scope>
    <source>
        <strain evidence="4">M-15738</strain>
        <tissue evidence="4">Blood</tissue>
    </source>
</reference>
<evidence type="ECO:0000313" key="4">
    <source>
        <dbReference type="EMBL" id="KAG5276967.1"/>
    </source>
</evidence>
<feature type="compositionally biased region" description="Basic and acidic residues" evidence="1">
    <location>
        <begin position="270"/>
        <end position="280"/>
    </location>
</feature>